<evidence type="ECO:0000259" key="1">
    <source>
        <dbReference type="SMART" id="SM00579"/>
    </source>
</evidence>
<dbReference type="EMBL" id="KI517455">
    <property type="protein sequence ID" value="ESQ44159.1"/>
    <property type="molecule type" value="Genomic_DNA"/>
</dbReference>
<dbReference type="STRING" id="72664.V4LKB1"/>
<dbReference type="SMART" id="SM00579">
    <property type="entry name" value="FBD"/>
    <property type="match status" value="1"/>
</dbReference>
<accession>V4LKB1</accession>
<dbReference type="Proteomes" id="UP000030689">
    <property type="component" value="Unassembled WGS sequence"/>
</dbReference>
<dbReference type="InterPro" id="IPR032675">
    <property type="entry name" value="LRR_dom_sf"/>
</dbReference>
<feature type="domain" description="FBD" evidence="1">
    <location>
        <begin position="356"/>
        <end position="434"/>
    </location>
</feature>
<dbReference type="KEGG" id="eus:EUTSA_v10006443mg"/>
<dbReference type="eggNOG" id="ENOG502RYTW">
    <property type="taxonomic scope" value="Eukaryota"/>
</dbReference>
<dbReference type="SUPFAM" id="SSF52047">
    <property type="entry name" value="RNI-like"/>
    <property type="match status" value="1"/>
</dbReference>
<dbReference type="AlphaFoldDB" id="V4LKB1"/>
<dbReference type="PANTHER" id="PTHR31293">
    <property type="entry name" value="RNI-LIKE SUPERFAMILY PROTEIN"/>
    <property type="match status" value="1"/>
</dbReference>
<gene>
    <name evidence="2" type="ORF">EUTSA_v10006443mg</name>
</gene>
<proteinExistence type="predicted"/>
<dbReference type="PANTHER" id="PTHR31293:SF16">
    <property type="entry name" value="RNI-LIKE SUPERFAMILY PROTEIN"/>
    <property type="match status" value="1"/>
</dbReference>
<dbReference type="InterPro" id="IPR006566">
    <property type="entry name" value="FBD"/>
</dbReference>
<dbReference type="Gramene" id="ESQ44159">
    <property type="protein sequence ID" value="ESQ44159"/>
    <property type="gene ID" value="EUTSA_v10006443mg"/>
</dbReference>
<evidence type="ECO:0000313" key="2">
    <source>
        <dbReference type="EMBL" id="ESQ44159.1"/>
    </source>
</evidence>
<organism evidence="2 3">
    <name type="scientific">Eutrema salsugineum</name>
    <name type="common">Saltwater cress</name>
    <name type="synonym">Sisymbrium salsugineum</name>
    <dbReference type="NCBI Taxonomy" id="72664"/>
    <lineage>
        <taxon>Eukaryota</taxon>
        <taxon>Viridiplantae</taxon>
        <taxon>Streptophyta</taxon>
        <taxon>Embryophyta</taxon>
        <taxon>Tracheophyta</taxon>
        <taxon>Spermatophyta</taxon>
        <taxon>Magnoliopsida</taxon>
        <taxon>eudicotyledons</taxon>
        <taxon>Gunneridae</taxon>
        <taxon>Pentapetalae</taxon>
        <taxon>rosids</taxon>
        <taxon>malvids</taxon>
        <taxon>Brassicales</taxon>
        <taxon>Brassicaceae</taxon>
        <taxon>Eutremeae</taxon>
        <taxon>Eutrema</taxon>
    </lineage>
</organism>
<dbReference type="InterPro" id="IPR055294">
    <property type="entry name" value="FBL60-like"/>
</dbReference>
<sequence length="449" mass="51590">FLPTKEAALTSLLSRKWRYLFALSPNLDFDDSVFWRPELASQKTNEIHRIFTDFVDRVLCFQGISTIDKFSLKCGKGVNPFNVSRWIFNVMVRGVSDLDLRVTVNWADSMPSIFFVSKSLVRLRIVTEDGPVIDVEDVFLPKLKTLHLDSLVFKDGDNYLVKVISGCPVLEELVMIDLGWDDYWNRSVSSKTLKRLTLRCQDWDNNPDSVSFDTPNLVYFEYCDHVADKYEIVSFDSLVEAKIGLRMTREQRSHGHGVSNARDLLMRISNVHFLYLFATTLEVFLNFCSKPIPVFKNLIHLTVKTHRDVGWGSLAAILKNSPNLETLVFEELHHNSTFKCDVVDGCLCKPSENIPSCLSSSPVKVVKILKFGDISFYCDDTEKQMKLVKYFLEIMPNLERMILCYNTRIDEDLKSQLERLVSRGASLKCSVQLICDNLSEPLYPFSFFD</sequence>
<reference evidence="2 3" key="1">
    <citation type="journal article" date="2013" name="Front. Plant Sci.">
        <title>The Reference Genome of the Halophytic Plant Eutrema salsugineum.</title>
        <authorList>
            <person name="Yang R."/>
            <person name="Jarvis D.E."/>
            <person name="Chen H."/>
            <person name="Beilstein M.A."/>
            <person name="Grimwood J."/>
            <person name="Jenkins J."/>
            <person name="Shu S."/>
            <person name="Prochnik S."/>
            <person name="Xin M."/>
            <person name="Ma C."/>
            <person name="Schmutz J."/>
            <person name="Wing R.A."/>
            <person name="Mitchell-Olds T."/>
            <person name="Schumaker K.S."/>
            <person name="Wang X."/>
        </authorList>
    </citation>
    <scope>NUCLEOTIDE SEQUENCE [LARGE SCALE GENOMIC DNA]</scope>
</reference>
<protein>
    <recommendedName>
        <fullName evidence="1">FBD domain-containing protein</fullName>
    </recommendedName>
</protein>
<feature type="non-terminal residue" evidence="2">
    <location>
        <position position="1"/>
    </location>
</feature>
<dbReference type="Gene3D" id="3.80.10.10">
    <property type="entry name" value="Ribonuclease Inhibitor"/>
    <property type="match status" value="1"/>
</dbReference>
<dbReference type="OMA" id="CIFRWIS"/>
<dbReference type="Pfam" id="PF24758">
    <property type="entry name" value="LRR_At5g56370"/>
    <property type="match status" value="1"/>
</dbReference>
<keyword evidence="3" id="KW-1185">Reference proteome</keyword>
<evidence type="ECO:0000313" key="3">
    <source>
        <dbReference type="Proteomes" id="UP000030689"/>
    </source>
</evidence>
<name>V4LKB1_EUTSA</name>
<dbReference type="InterPro" id="IPR055411">
    <property type="entry name" value="LRR_FXL15/At3g58940/PEG3-like"/>
</dbReference>